<protein>
    <submittedName>
        <fullName evidence="1">Uncharacterized protein</fullName>
    </submittedName>
</protein>
<keyword evidence="2" id="KW-1185">Reference proteome</keyword>
<proteinExistence type="predicted"/>
<reference evidence="1 2" key="1">
    <citation type="submission" date="2018-01" db="EMBL/GenBank/DDBJ databases">
        <title>Genome characterization of the sugarcane-associated fungus Trichoderma ghanense CCMA-1212 and their application in lignocelulose bioconversion.</title>
        <authorList>
            <person name="Steindorff A.S."/>
            <person name="Mendes T.D."/>
            <person name="Vilela E.S.D."/>
            <person name="Rodrigues D.S."/>
            <person name="Formighieri E.F."/>
            <person name="Melo I.S."/>
            <person name="Favaro L.C.L."/>
        </authorList>
    </citation>
    <scope>NUCLEOTIDE SEQUENCE [LARGE SCALE GENOMIC DNA]</scope>
    <source>
        <strain evidence="1 2">CCMA-1212</strain>
    </source>
</reference>
<accession>A0ABY2H4H1</accession>
<dbReference type="RefSeq" id="XP_073559390.1">
    <property type="nucleotide sequence ID" value="XM_073701608.1"/>
</dbReference>
<dbReference type="EMBL" id="PPTA01000005">
    <property type="protein sequence ID" value="TFB03189.1"/>
    <property type="molecule type" value="Genomic_DNA"/>
</dbReference>
<name>A0ABY2H4H1_9HYPO</name>
<dbReference type="Proteomes" id="UP001642720">
    <property type="component" value="Unassembled WGS sequence"/>
</dbReference>
<gene>
    <name evidence="1" type="ORF">CCMA1212_004299</name>
</gene>
<dbReference type="GeneID" id="300576058"/>
<sequence>MHRYATQVQEALEVPIQKYLSGGHTQNGRGSLHNKAQDFGLLSAKSLGMANRGDDHGKAT</sequence>
<evidence type="ECO:0000313" key="1">
    <source>
        <dbReference type="EMBL" id="TFB03189.1"/>
    </source>
</evidence>
<evidence type="ECO:0000313" key="2">
    <source>
        <dbReference type="Proteomes" id="UP001642720"/>
    </source>
</evidence>
<comment type="caution">
    <text evidence="1">The sequence shown here is derived from an EMBL/GenBank/DDBJ whole genome shotgun (WGS) entry which is preliminary data.</text>
</comment>
<organism evidence="1 2">
    <name type="scientific">Trichoderma ghanense</name>
    <dbReference type="NCBI Taxonomy" id="65468"/>
    <lineage>
        <taxon>Eukaryota</taxon>
        <taxon>Fungi</taxon>
        <taxon>Dikarya</taxon>
        <taxon>Ascomycota</taxon>
        <taxon>Pezizomycotina</taxon>
        <taxon>Sordariomycetes</taxon>
        <taxon>Hypocreomycetidae</taxon>
        <taxon>Hypocreales</taxon>
        <taxon>Hypocreaceae</taxon>
        <taxon>Trichoderma</taxon>
    </lineage>
</organism>